<protein>
    <submittedName>
        <fullName evidence="5">S-adenosyl-L-methionine-dependent methyltransferase</fullName>
    </submittedName>
</protein>
<evidence type="ECO:0000313" key="5">
    <source>
        <dbReference type="EMBL" id="RIB19362.1"/>
    </source>
</evidence>
<dbReference type="CDD" id="cd02440">
    <property type="entry name" value="AdoMet_MTases"/>
    <property type="match status" value="1"/>
</dbReference>
<evidence type="ECO:0000313" key="6">
    <source>
        <dbReference type="Proteomes" id="UP000266673"/>
    </source>
</evidence>
<evidence type="ECO:0000256" key="2">
    <source>
        <dbReference type="ARBA" id="ARBA00022679"/>
    </source>
</evidence>
<dbReference type="OrthoDB" id="2013972at2759"/>
<dbReference type="PROSITE" id="PS01184">
    <property type="entry name" value="UBIE_2"/>
    <property type="match status" value="1"/>
</dbReference>
<accession>A0A397VBF6</accession>
<dbReference type="GO" id="GO:0032259">
    <property type="term" value="P:methylation"/>
    <property type="evidence" value="ECO:0007669"/>
    <property type="project" value="UniProtKB-KW"/>
</dbReference>
<keyword evidence="3" id="KW-0949">S-adenosyl-L-methionine</keyword>
<sequence length="331" mass="38483">MILIMGCLSSKLNEKIEFIDSQNTQTKFQTEFRYADGRRFHNLENAGYPLPNDDEESDRLHLQHFLIRYIWQSNFSSPIEHILSSQGTKILDIGCGAGSWSFDMATTYVYINFYESKAKPSRYPSLEIVGLDLSPHQPTYIKPKNFSFIKANVLEGIPFEDNTFDFVFQRYLVFGYPKEKWPFIMNEIVRVLKPGGFLELCEPSTVYDAGPVTQYLFKAVQDIVNQKGGDPNIYRMLEKYVQNQGQLKNIKKEVKRCYHGEKSNNIKLSKVAITDIISLYESLKPSLTKHLQISDTKLSKLIKNSEKELFDFDSFYYMVRVYATKFVDNYN</sequence>
<dbReference type="AlphaFoldDB" id="A0A397VBF6"/>
<evidence type="ECO:0000259" key="4">
    <source>
        <dbReference type="Pfam" id="PF13847"/>
    </source>
</evidence>
<dbReference type="STRING" id="44941.A0A397VBF6"/>
<feature type="domain" description="Methyltransferase" evidence="4">
    <location>
        <begin position="85"/>
        <end position="209"/>
    </location>
</feature>
<name>A0A397VBF6_9GLOM</name>
<dbReference type="InterPro" id="IPR025714">
    <property type="entry name" value="Methyltranfer_dom"/>
</dbReference>
<dbReference type="SUPFAM" id="SSF53335">
    <property type="entry name" value="S-adenosyl-L-methionine-dependent methyltransferases"/>
    <property type="match status" value="1"/>
</dbReference>
<dbReference type="Pfam" id="PF13847">
    <property type="entry name" value="Methyltransf_31"/>
    <property type="match status" value="1"/>
</dbReference>
<organism evidence="5 6">
    <name type="scientific">Gigaspora rosea</name>
    <dbReference type="NCBI Taxonomy" id="44941"/>
    <lineage>
        <taxon>Eukaryota</taxon>
        <taxon>Fungi</taxon>
        <taxon>Fungi incertae sedis</taxon>
        <taxon>Mucoromycota</taxon>
        <taxon>Glomeromycotina</taxon>
        <taxon>Glomeromycetes</taxon>
        <taxon>Diversisporales</taxon>
        <taxon>Gigasporaceae</taxon>
        <taxon>Gigaspora</taxon>
    </lineage>
</organism>
<dbReference type="PANTHER" id="PTHR43591:SF24">
    <property type="entry name" value="2-METHOXY-6-POLYPRENYL-1,4-BENZOQUINOL METHYLASE, MITOCHONDRIAL"/>
    <property type="match status" value="1"/>
</dbReference>
<dbReference type="EMBL" id="QKWP01000479">
    <property type="protein sequence ID" value="RIB19362.1"/>
    <property type="molecule type" value="Genomic_DNA"/>
</dbReference>
<gene>
    <name evidence="5" type="ORF">C2G38_2245200</name>
</gene>
<dbReference type="GO" id="GO:0008168">
    <property type="term" value="F:methyltransferase activity"/>
    <property type="evidence" value="ECO:0007669"/>
    <property type="project" value="UniProtKB-KW"/>
</dbReference>
<evidence type="ECO:0000256" key="3">
    <source>
        <dbReference type="ARBA" id="ARBA00022691"/>
    </source>
</evidence>
<evidence type="ECO:0000256" key="1">
    <source>
        <dbReference type="ARBA" id="ARBA00022603"/>
    </source>
</evidence>
<reference evidence="5 6" key="1">
    <citation type="submission" date="2018-06" db="EMBL/GenBank/DDBJ databases">
        <title>Comparative genomics reveals the genomic features of Rhizophagus irregularis, R. cerebriforme, R. diaphanum and Gigaspora rosea, and their symbiotic lifestyle signature.</title>
        <authorList>
            <person name="Morin E."/>
            <person name="San Clemente H."/>
            <person name="Chen E.C.H."/>
            <person name="De La Providencia I."/>
            <person name="Hainaut M."/>
            <person name="Kuo A."/>
            <person name="Kohler A."/>
            <person name="Murat C."/>
            <person name="Tang N."/>
            <person name="Roy S."/>
            <person name="Loubradou J."/>
            <person name="Henrissat B."/>
            <person name="Grigoriev I.V."/>
            <person name="Corradi N."/>
            <person name="Roux C."/>
            <person name="Martin F.M."/>
        </authorList>
    </citation>
    <scope>NUCLEOTIDE SEQUENCE [LARGE SCALE GENOMIC DNA]</scope>
    <source>
        <strain evidence="5 6">DAOM 194757</strain>
    </source>
</reference>
<keyword evidence="6" id="KW-1185">Reference proteome</keyword>
<dbReference type="InterPro" id="IPR029063">
    <property type="entry name" value="SAM-dependent_MTases_sf"/>
</dbReference>
<dbReference type="PANTHER" id="PTHR43591">
    <property type="entry name" value="METHYLTRANSFERASE"/>
    <property type="match status" value="1"/>
</dbReference>
<dbReference type="Gene3D" id="3.40.50.150">
    <property type="entry name" value="Vaccinia Virus protein VP39"/>
    <property type="match status" value="1"/>
</dbReference>
<proteinExistence type="predicted"/>
<comment type="caution">
    <text evidence="5">The sequence shown here is derived from an EMBL/GenBank/DDBJ whole genome shotgun (WGS) entry which is preliminary data.</text>
</comment>
<keyword evidence="2 5" id="KW-0808">Transferase</keyword>
<keyword evidence="1 5" id="KW-0489">Methyltransferase</keyword>
<dbReference type="InterPro" id="IPR023576">
    <property type="entry name" value="UbiE/COQ5_MeTrFase_CS"/>
</dbReference>
<dbReference type="Proteomes" id="UP000266673">
    <property type="component" value="Unassembled WGS sequence"/>
</dbReference>